<organism evidence="1 2">
    <name type="scientific">Kitasatospora indigofera</name>
    <dbReference type="NCBI Taxonomy" id="67307"/>
    <lineage>
        <taxon>Bacteria</taxon>
        <taxon>Bacillati</taxon>
        <taxon>Actinomycetota</taxon>
        <taxon>Actinomycetes</taxon>
        <taxon>Kitasatosporales</taxon>
        <taxon>Streptomycetaceae</taxon>
        <taxon>Kitasatospora</taxon>
    </lineage>
</organism>
<dbReference type="GeneID" id="95350898"/>
<proteinExistence type="predicted"/>
<comment type="caution">
    <text evidence="1">The sequence shown here is derived from an EMBL/GenBank/DDBJ whole genome shotgun (WGS) entry which is preliminary data.</text>
</comment>
<protein>
    <recommendedName>
        <fullName evidence="3">DUF1152 domain-containing protein</fullName>
    </recommendedName>
</protein>
<evidence type="ECO:0000313" key="2">
    <source>
        <dbReference type="Proteomes" id="UP000617734"/>
    </source>
</evidence>
<dbReference type="InterPro" id="IPR010581">
    <property type="entry name" value="DUF1152"/>
</dbReference>
<gene>
    <name evidence="1" type="ORF">GCM10018781_03620</name>
</gene>
<dbReference type="EMBL" id="BNBO01000001">
    <property type="protein sequence ID" value="GHH59786.1"/>
    <property type="molecule type" value="Genomic_DNA"/>
</dbReference>
<reference evidence="1" key="2">
    <citation type="submission" date="2020-09" db="EMBL/GenBank/DDBJ databases">
        <authorList>
            <person name="Sun Q."/>
            <person name="Ohkuma M."/>
        </authorList>
    </citation>
    <scope>NUCLEOTIDE SEQUENCE</scope>
    <source>
        <strain evidence="1">JCM 4646</strain>
    </source>
</reference>
<dbReference type="AlphaFoldDB" id="A0A919FBG8"/>
<dbReference type="RefSeq" id="WP_190208925.1">
    <property type="nucleotide sequence ID" value="NZ_BNBO01000001.1"/>
</dbReference>
<sequence>MKRLVVAAGGGGDVIAATMLRTALFGPAAPALVLTYAWERLTVDPLPGPRGRSDFTGLVTPLPGLALVTGRTAPIPPAGSSLPGLARDLGAPLGLLDPYEGAAGLARTLTAAAAYCGAARIDVVDVGGDIVAAGDEPTLRSPLGDALVLAACARTGLPTDVHVAGPGLDREVPEAELFARLPPPAFTLTAHAVAPVRTVFDWHPSEASAMLAAAARGVRGLCGIRDVPEPLRLDARSAGVHRLTLSQALARNPLARLLADSRTLAEAELASVEVCGFSEIARERVRAAAPAETAPEDAEFPVPSGGGPADVVARHARWQAVLGSQGITLVTRRRLTEGLALDRAADLLLRARLGTDPAQNASPLWRVPARAAPRG</sequence>
<accession>A0A919FBG8</accession>
<name>A0A919FBG8_9ACTN</name>
<dbReference type="Pfam" id="PF06626">
    <property type="entry name" value="DUF1152"/>
    <property type="match status" value="1"/>
</dbReference>
<keyword evidence="2" id="KW-1185">Reference proteome</keyword>
<reference evidence="1" key="1">
    <citation type="journal article" date="2014" name="Int. J. Syst. Evol. Microbiol.">
        <title>Complete genome sequence of Corynebacterium casei LMG S-19264T (=DSM 44701T), isolated from a smear-ripened cheese.</title>
        <authorList>
            <consortium name="US DOE Joint Genome Institute (JGI-PGF)"/>
            <person name="Walter F."/>
            <person name="Albersmeier A."/>
            <person name="Kalinowski J."/>
            <person name="Ruckert C."/>
        </authorList>
    </citation>
    <scope>NUCLEOTIDE SEQUENCE</scope>
    <source>
        <strain evidence="1">JCM 4646</strain>
    </source>
</reference>
<evidence type="ECO:0000313" key="1">
    <source>
        <dbReference type="EMBL" id="GHH59786.1"/>
    </source>
</evidence>
<evidence type="ECO:0008006" key="3">
    <source>
        <dbReference type="Google" id="ProtNLM"/>
    </source>
</evidence>
<dbReference type="Proteomes" id="UP000617734">
    <property type="component" value="Unassembled WGS sequence"/>
</dbReference>